<comment type="caution">
    <text evidence="1">The sequence shown here is derived from an EMBL/GenBank/DDBJ whole genome shotgun (WGS) entry which is preliminary data.</text>
</comment>
<gene>
    <name evidence="1" type="ORF">OWV82_001138</name>
</gene>
<accession>A0ACC1YY84</accession>
<proteinExistence type="predicted"/>
<keyword evidence="2" id="KW-1185">Reference proteome</keyword>
<organism evidence="1 2">
    <name type="scientific">Melia azedarach</name>
    <name type="common">Chinaberry tree</name>
    <dbReference type="NCBI Taxonomy" id="155640"/>
    <lineage>
        <taxon>Eukaryota</taxon>
        <taxon>Viridiplantae</taxon>
        <taxon>Streptophyta</taxon>
        <taxon>Embryophyta</taxon>
        <taxon>Tracheophyta</taxon>
        <taxon>Spermatophyta</taxon>
        <taxon>Magnoliopsida</taxon>
        <taxon>eudicotyledons</taxon>
        <taxon>Gunneridae</taxon>
        <taxon>Pentapetalae</taxon>
        <taxon>rosids</taxon>
        <taxon>malvids</taxon>
        <taxon>Sapindales</taxon>
        <taxon>Meliaceae</taxon>
        <taxon>Melia</taxon>
    </lineage>
</organism>
<protein>
    <submittedName>
        <fullName evidence="1">SPA1</fullName>
    </submittedName>
</protein>
<dbReference type="Proteomes" id="UP001164539">
    <property type="component" value="Chromosome 1"/>
</dbReference>
<dbReference type="EMBL" id="CM051394">
    <property type="protein sequence ID" value="KAJ4728158.1"/>
    <property type="molecule type" value="Genomic_DNA"/>
</dbReference>
<sequence>MEQKEGVANEITGNTDLKRKECNPSLKPEGHNMMESPIMCAPLGSDWPESSLQNCTNTSEATELHRCVGSESSCSTPCSKNDASVLVEELTVGDYSTMDSALVSRPSSSRQGQWQNLQQLASVSGYNAFHGDSMSQDKDGIVLTVREQCIKMTSDMKSPNFLSRQQIDRGPEEISPYIRARNNMIISSNTTPIASNQLKTLSAAGYSQLFVKKTLKGKGIIGRSTDARREFGSAVAGHNDEKLGCVTKVGSDSFLKSRANDDQLSSHRVNRPGRKSFSDRICLREWLKPGCRKREKVESLHIFRQIVELVDSAQSQGLALKDLRPTYLYLGPLNRVVYTGSFINREPESAINRDQNKKRPLQQHMQAHFGLGVKQQKHSDNKKSIAQQPQFTSSCSSRIKKVDEIYFHVNSLQGCGYFGIHTQNHSSYQSTSTTTKQQSFCETAELEKKWYTSPEELNDSSCLFSSNIYGLGLLLFELLCYFESSEVHSAVMSNLRHRILPPNFLSENPKEAGFCLWLLHPEPSSRPTTREILHSELIYMSQELRSPDDLSTSTDDNEADSEILIHFLDSLKEQKQKHASKLAEDIRCLEEDIKEVEERYFRNTSSVFPQTHKEYLNASKQSLDFEGPLTSPSQSYRNISQLENAYFSIRSQIQHTESSTTARSDEHLLVNRDRWSEVQNTNEESNRHKSSVNQLGVFFEGLCKFARYSKFEVCGTLGNEDLLNSANVICSLSFDRDEEYIAAAGVSKRIKIFEFNSLLNDSIDIHYPAVEMSNKSKLSCVCWNNYIKNYLASTDYDGVVQIWDAGTGQGFSQYAEHPKRAWSVDFSQTNPTKFASGSDDCSVKLWSINEKSSAVTIGNPANVCCVQFSAFSSHLLAFGSADYKVYCYDLRNTRIPWCTLAGHDKTVSYVKFLDSETLVSASTDNTLKLWDLRKSSPTGLSSGACGLTFRGHTNEKNFVGLSVSDGYIACGSETNEVYSYYRSMPMPITSYKFGSINPISGHEIGDDNGQFVSSVCWRKKSNMVVAANSSGCIKLLQMVQ</sequence>
<evidence type="ECO:0000313" key="2">
    <source>
        <dbReference type="Proteomes" id="UP001164539"/>
    </source>
</evidence>
<evidence type="ECO:0000313" key="1">
    <source>
        <dbReference type="EMBL" id="KAJ4728158.1"/>
    </source>
</evidence>
<name>A0ACC1YY84_MELAZ</name>
<reference evidence="1 2" key="1">
    <citation type="journal article" date="2023" name="Science">
        <title>Complex scaffold remodeling in plant triterpene biosynthesis.</title>
        <authorList>
            <person name="De La Pena R."/>
            <person name="Hodgson H."/>
            <person name="Liu J.C."/>
            <person name="Stephenson M.J."/>
            <person name="Martin A.C."/>
            <person name="Owen C."/>
            <person name="Harkess A."/>
            <person name="Leebens-Mack J."/>
            <person name="Jimenez L.E."/>
            <person name="Osbourn A."/>
            <person name="Sattely E.S."/>
        </authorList>
    </citation>
    <scope>NUCLEOTIDE SEQUENCE [LARGE SCALE GENOMIC DNA]</scope>
    <source>
        <strain evidence="2">cv. JPN11</strain>
        <tissue evidence="1">Leaf</tissue>
    </source>
</reference>